<name>F3ZU11_9BACE</name>
<proteinExistence type="predicted"/>
<sequence>MKKVILLLCTLFIGLQSTDAQSLKNLFSKKNVSRMASNVGIKTPLKLEGSTWQYAGTALELKTDNALKKAAAEMAAIAAEEKINEQLSSLGISLGMVRFQFEKDGKLMIQAKNKKLPATYQLSKDQKVMTISLAQRMSFNADVNHSLETMSLLFEADKLMDLITFISEKSQSTSLQTIGALAKNYDGMKIGIQLEKAN</sequence>
<dbReference type="HOGENOM" id="CLU_083301_0_0_10"/>
<organism evidence="2 3">
    <name type="scientific">Bacteroides coprosuis DSM 18011</name>
    <dbReference type="NCBI Taxonomy" id="679937"/>
    <lineage>
        <taxon>Bacteria</taxon>
        <taxon>Pseudomonadati</taxon>
        <taxon>Bacteroidota</taxon>
        <taxon>Bacteroidia</taxon>
        <taxon>Bacteroidales</taxon>
        <taxon>Bacteroidaceae</taxon>
        <taxon>Bacteroides</taxon>
    </lineage>
</organism>
<dbReference type="OrthoDB" id="1001469at2"/>
<reference evidence="2 3" key="1">
    <citation type="journal article" date="2011" name="Stand. Genomic Sci.">
        <title>Non-contiguous finished genome sequence of Bacteroides coprosuis type strain (PC139).</title>
        <authorList>
            <person name="Land M."/>
            <person name="Held B."/>
            <person name="Gronow S."/>
            <person name="Abt B."/>
            <person name="Lucas S."/>
            <person name="Del Rio T.G."/>
            <person name="Nolan M."/>
            <person name="Tice H."/>
            <person name="Cheng J.F."/>
            <person name="Pitluck S."/>
            <person name="Liolios K."/>
            <person name="Pagani I."/>
            <person name="Ivanova N."/>
            <person name="Mavromatis K."/>
            <person name="Mikhailova N."/>
            <person name="Pati A."/>
            <person name="Tapia R."/>
            <person name="Han C."/>
            <person name="Goodwin L."/>
            <person name="Chen A."/>
            <person name="Palaniappan K."/>
            <person name="Hauser L."/>
            <person name="Brambilla E.M."/>
            <person name="Rohde M."/>
            <person name="Goker M."/>
            <person name="Detter J.C."/>
            <person name="Woyke T."/>
            <person name="Bristow J."/>
            <person name="Eisen J.A."/>
            <person name="Markowitz V."/>
            <person name="Hugenholtz P."/>
            <person name="Kyrpides N.C."/>
            <person name="Klenk H.P."/>
            <person name="Lapidus A."/>
        </authorList>
    </citation>
    <scope>NUCLEOTIDE SEQUENCE [LARGE SCALE GENOMIC DNA]</scope>
    <source>
        <strain evidence="2 3">DSM 18011</strain>
    </source>
</reference>
<dbReference type="eggNOG" id="ENOG5032UZ2">
    <property type="taxonomic scope" value="Bacteria"/>
</dbReference>
<keyword evidence="3" id="KW-1185">Reference proteome</keyword>
<dbReference type="Pfam" id="PF16270">
    <property type="entry name" value="DUF4923"/>
    <property type="match status" value="1"/>
</dbReference>
<evidence type="ECO:0000313" key="2">
    <source>
        <dbReference type="EMBL" id="EGJ71112.1"/>
    </source>
</evidence>
<gene>
    <name evidence="2" type="ORF">Bcop_0901</name>
</gene>
<dbReference type="EMBL" id="CM001167">
    <property type="protein sequence ID" value="EGJ71112.1"/>
    <property type="molecule type" value="Genomic_DNA"/>
</dbReference>
<evidence type="ECO:0000259" key="1">
    <source>
        <dbReference type="Pfam" id="PF16270"/>
    </source>
</evidence>
<feature type="domain" description="DUF4923" evidence="1">
    <location>
        <begin position="23"/>
        <end position="196"/>
    </location>
</feature>
<dbReference type="Proteomes" id="UP000018439">
    <property type="component" value="Chromosome"/>
</dbReference>
<dbReference type="STRING" id="679937.Bcop_0901"/>
<dbReference type="InterPro" id="IPR032575">
    <property type="entry name" value="DUF4923"/>
</dbReference>
<dbReference type="AlphaFoldDB" id="F3ZU11"/>
<protein>
    <recommendedName>
        <fullName evidence="1">DUF4923 domain-containing protein</fullName>
    </recommendedName>
</protein>
<evidence type="ECO:0000313" key="3">
    <source>
        <dbReference type="Proteomes" id="UP000018439"/>
    </source>
</evidence>
<accession>F3ZU11</accession>